<dbReference type="EMBL" id="FOHU01000020">
    <property type="protein sequence ID" value="SET68791.1"/>
    <property type="molecule type" value="Genomic_DNA"/>
</dbReference>
<sequence>MLRSKIVERVFSHKEDCPTVLLANINTSIDLHKNLAKIEEIIEIAHEKRVNIVIFPELAITGYIWESLEDQEIFHHLRAGESNLVKNCLNNIRNSLVDNGKGLEYVFINNAREKNGSLYNSTYVINSKIDHYEESIIYDKIFLTPLEQRYFKRGSDKRLVIDTKWGRFGFLTCYDLCFMDLAKKYAFIDDVDVIVTIAAWRAQAIRDYSLMNIRTDNYYGYLWDLMNSSKAAHNQVWSLGVNCVGSHEVTGSIFWGKSGIWAPSGLPLLQASNMREELLIIRNIDIKDPINQEWVEFNYRIEFNNIYKPILETNSHIIDFKNN</sequence>
<keyword evidence="4" id="KW-1185">Reference proteome</keyword>
<dbReference type="OrthoDB" id="9803818at2"/>
<dbReference type="Proteomes" id="UP000199568">
    <property type="component" value="Unassembled WGS sequence"/>
</dbReference>
<evidence type="ECO:0000259" key="2">
    <source>
        <dbReference type="PROSITE" id="PS50263"/>
    </source>
</evidence>
<feature type="domain" description="CN hydrolase" evidence="2">
    <location>
        <begin position="18"/>
        <end position="286"/>
    </location>
</feature>
<dbReference type="InterPro" id="IPR036526">
    <property type="entry name" value="C-N_Hydrolase_sf"/>
</dbReference>
<dbReference type="RefSeq" id="WP_090446233.1">
    <property type="nucleotide sequence ID" value="NZ_FOHU01000020.1"/>
</dbReference>
<dbReference type="Gene3D" id="3.60.110.10">
    <property type="entry name" value="Carbon-nitrogen hydrolase"/>
    <property type="match status" value="1"/>
</dbReference>
<gene>
    <name evidence="3" type="ORF">SAMN05660297_03148</name>
</gene>
<proteinExistence type="predicted"/>
<accession>A0A1I0GD03</accession>
<evidence type="ECO:0000256" key="1">
    <source>
        <dbReference type="ARBA" id="ARBA00022801"/>
    </source>
</evidence>
<reference evidence="3 4" key="1">
    <citation type="submission" date="2016-10" db="EMBL/GenBank/DDBJ databases">
        <authorList>
            <person name="de Groot N.N."/>
        </authorList>
    </citation>
    <scope>NUCLEOTIDE SEQUENCE [LARGE SCALE GENOMIC DNA]</scope>
    <source>
        <strain evidence="3 4">DSM 18979</strain>
    </source>
</reference>
<evidence type="ECO:0000313" key="4">
    <source>
        <dbReference type="Proteomes" id="UP000199568"/>
    </source>
</evidence>
<evidence type="ECO:0000313" key="3">
    <source>
        <dbReference type="EMBL" id="SET68791.1"/>
    </source>
</evidence>
<dbReference type="STRING" id="426128.SAMN05660297_03148"/>
<dbReference type="Pfam" id="PF00795">
    <property type="entry name" value="CN_hydrolase"/>
    <property type="match status" value="1"/>
</dbReference>
<dbReference type="PROSITE" id="PS50263">
    <property type="entry name" value="CN_HYDROLASE"/>
    <property type="match status" value="1"/>
</dbReference>
<dbReference type="InterPro" id="IPR050345">
    <property type="entry name" value="Aliph_Amidase/BUP"/>
</dbReference>
<dbReference type="PANTHER" id="PTHR43674">
    <property type="entry name" value="NITRILASE C965.09-RELATED"/>
    <property type="match status" value="1"/>
</dbReference>
<dbReference type="PANTHER" id="PTHR43674:SF2">
    <property type="entry name" value="BETA-UREIDOPROPIONASE"/>
    <property type="match status" value="1"/>
</dbReference>
<name>A0A1I0GD03_9FIRM</name>
<dbReference type="SUPFAM" id="SSF56317">
    <property type="entry name" value="Carbon-nitrogen hydrolase"/>
    <property type="match status" value="1"/>
</dbReference>
<keyword evidence="1 3" id="KW-0378">Hydrolase</keyword>
<organism evidence="3 4">
    <name type="scientific">Natronincola peptidivorans</name>
    <dbReference type="NCBI Taxonomy" id="426128"/>
    <lineage>
        <taxon>Bacteria</taxon>
        <taxon>Bacillati</taxon>
        <taxon>Bacillota</taxon>
        <taxon>Clostridia</taxon>
        <taxon>Peptostreptococcales</taxon>
        <taxon>Natronincolaceae</taxon>
        <taxon>Natronincola</taxon>
    </lineage>
</organism>
<dbReference type="AlphaFoldDB" id="A0A1I0GD03"/>
<dbReference type="GO" id="GO:0016811">
    <property type="term" value="F:hydrolase activity, acting on carbon-nitrogen (but not peptide) bonds, in linear amides"/>
    <property type="evidence" value="ECO:0007669"/>
    <property type="project" value="TreeGrafter"/>
</dbReference>
<dbReference type="CDD" id="cd07197">
    <property type="entry name" value="nitrilase"/>
    <property type="match status" value="1"/>
</dbReference>
<protein>
    <submittedName>
        <fullName evidence="3">Predicted amidohydrolase</fullName>
    </submittedName>
</protein>
<dbReference type="InterPro" id="IPR003010">
    <property type="entry name" value="C-N_Hydrolase"/>
</dbReference>